<dbReference type="InterPro" id="IPR012340">
    <property type="entry name" value="NA-bd_OB-fold"/>
</dbReference>
<dbReference type="InterPro" id="IPR021474">
    <property type="entry name" value="DUF3127"/>
</dbReference>
<evidence type="ECO:0008006" key="4">
    <source>
        <dbReference type="Google" id="ProtNLM"/>
    </source>
</evidence>
<accession>A0A150XUC2</accession>
<dbReference type="RefSeq" id="WP_068412891.1">
    <property type="nucleotide sequence ID" value="NZ_LRDB01000004.1"/>
</dbReference>
<dbReference type="Proteomes" id="UP000075615">
    <property type="component" value="Unassembled WGS sequence"/>
</dbReference>
<name>A0A150XUC2_9BACT</name>
<dbReference type="AlphaFoldDB" id="A0A150XUC2"/>
<sequence>MELKAKLLEIFPTQQVSASFKKREFVVEFAENPQYPEYVKFEAIQDKCDLLDSFKPNQTVNVSFNLKGRKWTDAQGQVKYFNSLQAWRITPESAGQSAAPQSSGNTPPPPSANDEPDWLNSDSSDDLPF</sequence>
<feature type="region of interest" description="Disordered" evidence="1">
    <location>
        <begin position="91"/>
        <end position="129"/>
    </location>
</feature>
<evidence type="ECO:0000313" key="3">
    <source>
        <dbReference type="Proteomes" id="UP000075615"/>
    </source>
</evidence>
<feature type="compositionally biased region" description="Low complexity" evidence="1">
    <location>
        <begin position="93"/>
        <end position="104"/>
    </location>
</feature>
<evidence type="ECO:0000313" key="2">
    <source>
        <dbReference type="EMBL" id="KYG82225.1"/>
    </source>
</evidence>
<dbReference type="EMBL" id="LRDB01000004">
    <property type="protein sequence ID" value="KYG82225.1"/>
    <property type="molecule type" value="Genomic_DNA"/>
</dbReference>
<dbReference type="STRING" id="296218.AWN68_15395"/>
<protein>
    <recommendedName>
        <fullName evidence="4">DUF3127 domain-containing protein</fullName>
    </recommendedName>
</protein>
<organism evidence="2 3">
    <name type="scientific">Roseivirga echinicomitans</name>
    <dbReference type="NCBI Taxonomy" id="296218"/>
    <lineage>
        <taxon>Bacteria</taxon>
        <taxon>Pseudomonadati</taxon>
        <taxon>Bacteroidota</taxon>
        <taxon>Cytophagia</taxon>
        <taxon>Cytophagales</taxon>
        <taxon>Roseivirgaceae</taxon>
        <taxon>Roseivirga</taxon>
    </lineage>
</organism>
<dbReference type="Pfam" id="PF11325">
    <property type="entry name" value="DUF3127"/>
    <property type="match status" value="1"/>
</dbReference>
<reference evidence="2 3" key="1">
    <citation type="submission" date="2016-01" db="EMBL/GenBank/DDBJ databases">
        <title>Genome sequencing of Roseivirga echinicomitans KMM 6058.</title>
        <authorList>
            <person name="Selvaratnam C."/>
            <person name="Thevarajoo S."/>
            <person name="Goh K.M."/>
            <person name="Ee R."/>
            <person name="Chan K.-G."/>
            <person name="Chong C.S."/>
        </authorList>
    </citation>
    <scope>NUCLEOTIDE SEQUENCE [LARGE SCALE GENOMIC DNA]</scope>
    <source>
        <strain evidence="2 3">KMM 6058</strain>
    </source>
</reference>
<proteinExistence type="predicted"/>
<comment type="caution">
    <text evidence="2">The sequence shown here is derived from an EMBL/GenBank/DDBJ whole genome shotgun (WGS) entry which is preliminary data.</text>
</comment>
<dbReference type="OrthoDB" id="598142at2"/>
<dbReference type="SUPFAM" id="SSF50249">
    <property type="entry name" value="Nucleic acid-binding proteins"/>
    <property type="match status" value="1"/>
</dbReference>
<gene>
    <name evidence="2" type="ORF">AWN68_15395</name>
</gene>
<evidence type="ECO:0000256" key="1">
    <source>
        <dbReference type="SAM" id="MobiDB-lite"/>
    </source>
</evidence>
<keyword evidence="3" id="KW-1185">Reference proteome</keyword>